<reference evidence="1" key="1">
    <citation type="submission" date="2018-06" db="EMBL/GenBank/DDBJ databases">
        <authorList>
            <consortium name="Pathogen Informatics"/>
            <person name="Doyle S."/>
        </authorList>
    </citation>
    <scope>NUCLEOTIDE SEQUENCE</scope>
    <source>
        <strain evidence="1">NCTC13307</strain>
    </source>
</reference>
<sequence>MKIGINCGHTKTGAGSGAIGKINESIETRNVDIK</sequence>
<name>A0A381KNT7_CLODI</name>
<dbReference type="AlphaFoldDB" id="A0A381KNT7"/>
<accession>A0A381KNT7</accession>
<evidence type="ECO:0000313" key="1">
    <source>
        <dbReference type="EMBL" id="SUY83565.1"/>
    </source>
</evidence>
<protein>
    <submittedName>
        <fullName evidence="1">Uncharacterized protein</fullName>
    </submittedName>
</protein>
<gene>
    <name evidence="1" type="ORF">NCTC13307_04694</name>
</gene>
<proteinExistence type="predicted"/>
<dbReference type="EMBL" id="UFWD01000003">
    <property type="protein sequence ID" value="SUY83565.1"/>
    <property type="molecule type" value="Genomic_DNA"/>
</dbReference>
<organism evidence="1">
    <name type="scientific">Clostridioides difficile</name>
    <name type="common">Peptoclostridium difficile</name>
    <dbReference type="NCBI Taxonomy" id="1496"/>
    <lineage>
        <taxon>Bacteria</taxon>
        <taxon>Bacillati</taxon>
        <taxon>Bacillota</taxon>
        <taxon>Clostridia</taxon>
        <taxon>Peptostreptococcales</taxon>
        <taxon>Peptostreptococcaceae</taxon>
        <taxon>Clostridioides</taxon>
    </lineage>
</organism>